<keyword evidence="6" id="KW-1185">Reference proteome</keyword>
<reference evidence="5 6" key="1">
    <citation type="submission" date="2024-01" db="EMBL/GenBank/DDBJ databases">
        <title>The genome of the rayed Mediterranean limpet Patella caerulea (Linnaeus, 1758).</title>
        <authorList>
            <person name="Anh-Thu Weber A."/>
            <person name="Halstead-Nussloch G."/>
        </authorList>
    </citation>
    <scope>NUCLEOTIDE SEQUENCE [LARGE SCALE GENOMIC DNA]</scope>
    <source>
        <strain evidence="5">AATW-2023a</strain>
        <tissue evidence="5">Whole specimen</tissue>
    </source>
</reference>
<sequence length="379" mass="41425">MFGAQVRVFLMIMSVLANCSCSGSGIIPKKSAKINGMAQIHWSMETIGILFVEIKLNGVLKVITIHGSPNNLDITDARLSIIITGSNVTLTITNIQPSDAGIYRCTINMEKEHRDVQLIVSVIEATTIVGISGTVRSTSILVGDFNPSEPVIEATTLVNVFGTDRASSTLVSDFNPSASGSDSKRLELMVIAVIGFLIAFFIFFAVVSIYFFKRKLKHGKRVTNTAMAGHSYESINSSFYDRRGSSVIHDVDTSRVALAEQSILNSGAGVTNGSLSSNFNLADEEIILSPEDNDHTSAMNDISTVMTIMNQSTSVRQLQLNNNISITVDHPPIHQSGNTIHEEYLSPCSNSYERLQRRPENTDNRSYTSLKGDMTYKTQ</sequence>
<evidence type="ECO:0000313" key="5">
    <source>
        <dbReference type="EMBL" id="KAK6187349.1"/>
    </source>
</evidence>
<evidence type="ECO:0000313" key="6">
    <source>
        <dbReference type="Proteomes" id="UP001347796"/>
    </source>
</evidence>
<dbReference type="AlphaFoldDB" id="A0AAN8PZX7"/>
<dbReference type="InterPro" id="IPR007110">
    <property type="entry name" value="Ig-like_dom"/>
</dbReference>
<evidence type="ECO:0000259" key="4">
    <source>
        <dbReference type="PROSITE" id="PS50835"/>
    </source>
</evidence>
<keyword evidence="2" id="KW-1133">Transmembrane helix</keyword>
<evidence type="ECO:0000256" key="3">
    <source>
        <dbReference type="SAM" id="SignalP"/>
    </source>
</evidence>
<keyword evidence="3" id="KW-0732">Signal</keyword>
<dbReference type="Pfam" id="PF07686">
    <property type="entry name" value="V-set"/>
    <property type="match status" value="1"/>
</dbReference>
<gene>
    <name evidence="5" type="ORF">SNE40_005404</name>
</gene>
<dbReference type="Proteomes" id="UP001347796">
    <property type="component" value="Unassembled WGS sequence"/>
</dbReference>
<evidence type="ECO:0000256" key="2">
    <source>
        <dbReference type="SAM" id="Phobius"/>
    </source>
</evidence>
<feature type="signal peptide" evidence="3">
    <location>
        <begin position="1"/>
        <end position="17"/>
    </location>
</feature>
<dbReference type="InterPro" id="IPR013783">
    <property type="entry name" value="Ig-like_fold"/>
</dbReference>
<organism evidence="5 6">
    <name type="scientific">Patella caerulea</name>
    <name type="common">Rayed Mediterranean limpet</name>
    <dbReference type="NCBI Taxonomy" id="87958"/>
    <lineage>
        <taxon>Eukaryota</taxon>
        <taxon>Metazoa</taxon>
        <taxon>Spiralia</taxon>
        <taxon>Lophotrochozoa</taxon>
        <taxon>Mollusca</taxon>
        <taxon>Gastropoda</taxon>
        <taxon>Patellogastropoda</taxon>
        <taxon>Patelloidea</taxon>
        <taxon>Patellidae</taxon>
        <taxon>Patella</taxon>
    </lineage>
</organism>
<dbReference type="Gene3D" id="2.60.40.10">
    <property type="entry name" value="Immunoglobulins"/>
    <property type="match status" value="1"/>
</dbReference>
<keyword evidence="2" id="KW-0472">Membrane</keyword>
<dbReference type="SUPFAM" id="SSF48726">
    <property type="entry name" value="Immunoglobulin"/>
    <property type="match status" value="1"/>
</dbReference>
<dbReference type="PROSITE" id="PS50835">
    <property type="entry name" value="IG_LIKE"/>
    <property type="match status" value="1"/>
</dbReference>
<dbReference type="EMBL" id="JAZGQO010000004">
    <property type="protein sequence ID" value="KAK6187349.1"/>
    <property type="molecule type" value="Genomic_DNA"/>
</dbReference>
<accession>A0AAN8PZX7</accession>
<feature type="chain" id="PRO_5042825408" description="Ig-like domain-containing protein" evidence="3">
    <location>
        <begin position="18"/>
        <end position="379"/>
    </location>
</feature>
<comment type="caution">
    <text evidence="5">The sequence shown here is derived from an EMBL/GenBank/DDBJ whole genome shotgun (WGS) entry which is preliminary data.</text>
</comment>
<keyword evidence="2" id="KW-0812">Transmembrane</keyword>
<feature type="domain" description="Ig-like" evidence="4">
    <location>
        <begin position="1"/>
        <end position="121"/>
    </location>
</feature>
<dbReference type="CDD" id="cd00096">
    <property type="entry name" value="Ig"/>
    <property type="match status" value="1"/>
</dbReference>
<dbReference type="InterPro" id="IPR036179">
    <property type="entry name" value="Ig-like_dom_sf"/>
</dbReference>
<name>A0AAN8PZX7_PATCE</name>
<feature type="transmembrane region" description="Helical" evidence="2">
    <location>
        <begin position="188"/>
        <end position="212"/>
    </location>
</feature>
<proteinExistence type="predicted"/>
<protein>
    <recommendedName>
        <fullName evidence="4">Ig-like domain-containing protein</fullName>
    </recommendedName>
</protein>
<feature type="region of interest" description="Disordered" evidence="1">
    <location>
        <begin position="355"/>
        <end position="379"/>
    </location>
</feature>
<evidence type="ECO:0000256" key="1">
    <source>
        <dbReference type="SAM" id="MobiDB-lite"/>
    </source>
</evidence>
<dbReference type="InterPro" id="IPR013106">
    <property type="entry name" value="Ig_V-set"/>
</dbReference>